<dbReference type="PANTHER" id="PTHR43155">
    <property type="entry name" value="CYCLIC DI-GMP PHOSPHODIESTERASE PA4108-RELATED"/>
    <property type="match status" value="1"/>
</dbReference>
<accession>A0A1I4VZ17</accession>
<dbReference type="InterPro" id="IPR037522">
    <property type="entry name" value="HD_GYP_dom"/>
</dbReference>
<dbReference type="EMBL" id="PJNW01000013">
    <property type="protein sequence ID" value="PKR88267.1"/>
    <property type="molecule type" value="Genomic_DNA"/>
</dbReference>
<dbReference type="SMART" id="SM00471">
    <property type="entry name" value="HDc"/>
    <property type="match status" value="1"/>
</dbReference>
<dbReference type="RefSeq" id="WP_101290335.1">
    <property type="nucleotide sequence ID" value="NZ_FOUQ01000014.1"/>
</dbReference>
<dbReference type="PANTHER" id="PTHR43155:SF2">
    <property type="entry name" value="CYCLIC DI-GMP PHOSPHODIESTERASE PA4108"/>
    <property type="match status" value="1"/>
</dbReference>
<dbReference type="AlphaFoldDB" id="A0A1I4VZ17"/>
<feature type="domain" description="HD-GYP" evidence="1">
    <location>
        <begin position="172"/>
        <end position="368"/>
    </location>
</feature>
<proteinExistence type="predicted"/>
<comment type="caution">
    <text evidence="2">The sequence shown here is derived from an EMBL/GenBank/DDBJ whole genome shotgun (WGS) entry which is preliminary data.</text>
</comment>
<reference evidence="2 3" key="1">
    <citation type="submission" date="2017-12" db="EMBL/GenBank/DDBJ databases">
        <title>Anaerobic carbon monoxide metabolism by Pleomorphomonas carboxyditropha sp. nov., a new mesophilic hydrogenogenic carboxidotroph.</title>
        <authorList>
            <person name="Esquivel-Elizondo S."/>
            <person name="Krajmalnik-Brown R."/>
        </authorList>
    </citation>
    <scope>NUCLEOTIDE SEQUENCE [LARGE SCALE GENOMIC DNA]</scope>
    <source>
        <strain evidence="2 3">R5-392</strain>
    </source>
</reference>
<dbReference type="GO" id="GO:0008081">
    <property type="term" value="F:phosphoric diester hydrolase activity"/>
    <property type="evidence" value="ECO:0007669"/>
    <property type="project" value="UniProtKB-ARBA"/>
</dbReference>
<dbReference type="PROSITE" id="PS51832">
    <property type="entry name" value="HD_GYP"/>
    <property type="match status" value="1"/>
</dbReference>
<dbReference type="Proteomes" id="UP000233491">
    <property type="component" value="Unassembled WGS sequence"/>
</dbReference>
<gene>
    <name evidence="2" type="ORF">CXZ10_15845</name>
</gene>
<name>A0A1I4VZ17_9HYPH</name>
<evidence type="ECO:0000313" key="3">
    <source>
        <dbReference type="Proteomes" id="UP000233491"/>
    </source>
</evidence>
<dbReference type="Pfam" id="PF13487">
    <property type="entry name" value="HD_5"/>
    <property type="match status" value="1"/>
</dbReference>
<dbReference type="InterPro" id="IPR003607">
    <property type="entry name" value="HD/PDEase_dom"/>
</dbReference>
<dbReference type="Gene3D" id="1.10.3210.10">
    <property type="entry name" value="Hypothetical protein af1432"/>
    <property type="match status" value="1"/>
</dbReference>
<sequence>MGRSHVGIQLMGEPQAEIDVCLRGLLSQGFDARKVPLASGEIATAGREDILVFAGSYRPALHVPARLSDLAGSRRSRTILFLDAMDPRSFSEFEQAGFFFVNVTTDMSVKSLVGLIAEVDPQAVYQASKTAALRASMSSGIADAVVDLFGRLRADPVAPALAESARQRWAMDELIGKSPMSVWIDLIQNYHDGTAQHCALVSGYTLAFARALGVGKEQTGRLFDAAFFHDVGKALIPLEILDKPGPLDPAEWEIMKRHVLHSYDILSRDAQTNGEIARVARDHHEYLDGTGYPQGIRGREIDDITRIITICDIFAALTEKRAYKPPKPFDEAYSVLASMAGTKLDPDLVRMFEKVAAESDGGHQPVMSAA</sequence>
<evidence type="ECO:0000259" key="1">
    <source>
        <dbReference type="PROSITE" id="PS51832"/>
    </source>
</evidence>
<evidence type="ECO:0000313" key="2">
    <source>
        <dbReference type="EMBL" id="PKR88267.1"/>
    </source>
</evidence>
<protein>
    <recommendedName>
        <fullName evidence="1">HD-GYP domain-containing protein</fullName>
    </recommendedName>
</protein>
<keyword evidence="3" id="KW-1185">Reference proteome</keyword>
<dbReference type="SUPFAM" id="SSF109604">
    <property type="entry name" value="HD-domain/PDEase-like"/>
    <property type="match status" value="1"/>
</dbReference>
<dbReference type="OrthoDB" id="9802066at2"/>
<organism evidence="2 3">
    <name type="scientific">Pleomorphomonas diazotrophica</name>
    <dbReference type="NCBI Taxonomy" id="1166257"/>
    <lineage>
        <taxon>Bacteria</taxon>
        <taxon>Pseudomonadati</taxon>
        <taxon>Pseudomonadota</taxon>
        <taxon>Alphaproteobacteria</taxon>
        <taxon>Hyphomicrobiales</taxon>
        <taxon>Pleomorphomonadaceae</taxon>
        <taxon>Pleomorphomonas</taxon>
    </lineage>
</organism>
<dbReference type="CDD" id="cd00077">
    <property type="entry name" value="HDc"/>
    <property type="match status" value="1"/>
</dbReference>